<dbReference type="VEuPathDB" id="FungiDB:PLEOSDRAFT_1088066"/>
<name>A0A067PCT6_PLEO1</name>
<dbReference type="InParanoid" id="A0A067PCT6"/>
<evidence type="ECO:0000313" key="2">
    <source>
        <dbReference type="EMBL" id="KDQ34217.1"/>
    </source>
</evidence>
<organism evidence="2 3">
    <name type="scientific">Pleurotus ostreatus (strain PC15)</name>
    <name type="common">Oyster mushroom</name>
    <dbReference type="NCBI Taxonomy" id="1137138"/>
    <lineage>
        <taxon>Eukaryota</taxon>
        <taxon>Fungi</taxon>
        <taxon>Dikarya</taxon>
        <taxon>Basidiomycota</taxon>
        <taxon>Agaricomycotina</taxon>
        <taxon>Agaricomycetes</taxon>
        <taxon>Agaricomycetidae</taxon>
        <taxon>Agaricales</taxon>
        <taxon>Pleurotineae</taxon>
        <taxon>Pleurotaceae</taxon>
        <taxon>Pleurotus</taxon>
    </lineage>
</organism>
<dbReference type="HOGENOM" id="CLU_2427949_0_0_1"/>
<feature type="compositionally biased region" description="Basic and acidic residues" evidence="1">
    <location>
        <begin position="61"/>
        <end position="70"/>
    </location>
</feature>
<proteinExistence type="predicted"/>
<accession>A0A067PCT6</accession>
<gene>
    <name evidence="2" type="ORF">PLEOSDRAFT_1088066</name>
</gene>
<feature type="region of interest" description="Disordered" evidence="1">
    <location>
        <begin position="57"/>
        <end position="91"/>
    </location>
</feature>
<sequence length="91" mass="9962">MADADPAVAHTERCLSGAIWLEDLRDLYDSCSPSVSFNIQSQFRKLPLHKFKKLVAADGPPEMKHGRQESGDLGATEQPVVDLPERDGTGL</sequence>
<evidence type="ECO:0000313" key="3">
    <source>
        <dbReference type="Proteomes" id="UP000027073"/>
    </source>
</evidence>
<evidence type="ECO:0000256" key="1">
    <source>
        <dbReference type="SAM" id="MobiDB-lite"/>
    </source>
</evidence>
<dbReference type="AlphaFoldDB" id="A0A067PCT6"/>
<protein>
    <submittedName>
        <fullName evidence="2">Uncharacterized protein</fullName>
    </submittedName>
</protein>
<reference evidence="3" key="1">
    <citation type="journal article" date="2014" name="Proc. Natl. Acad. Sci. U.S.A.">
        <title>Extensive sampling of basidiomycete genomes demonstrates inadequacy of the white-rot/brown-rot paradigm for wood decay fungi.</title>
        <authorList>
            <person name="Riley R."/>
            <person name="Salamov A.A."/>
            <person name="Brown D.W."/>
            <person name="Nagy L.G."/>
            <person name="Floudas D."/>
            <person name="Held B.W."/>
            <person name="Levasseur A."/>
            <person name="Lombard V."/>
            <person name="Morin E."/>
            <person name="Otillar R."/>
            <person name="Lindquist E.A."/>
            <person name="Sun H."/>
            <person name="LaButti K.M."/>
            <person name="Schmutz J."/>
            <person name="Jabbour D."/>
            <person name="Luo H."/>
            <person name="Baker S.E."/>
            <person name="Pisabarro A.G."/>
            <person name="Walton J.D."/>
            <person name="Blanchette R.A."/>
            <person name="Henrissat B."/>
            <person name="Martin F."/>
            <person name="Cullen D."/>
            <person name="Hibbett D.S."/>
            <person name="Grigoriev I.V."/>
        </authorList>
    </citation>
    <scope>NUCLEOTIDE SEQUENCE [LARGE SCALE GENOMIC DNA]</scope>
    <source>
        <strain evidence="3">PC15</strain>
    </source>
</reference>
<dbReference type="Proteomes" id="UP000027073">
    <property type="component" value="Unassembled WGS sequence"/>
</dbReference>
<dbReference type="EMBL" id="KL198004">
    <property type="protein sequence ID" value="KDQ34217.1"/>
    <property type="molecule type" value="Genomic_DNA"/>
</dbReference>